<dbReference type="Proteomes" id="UP000076532">
    <property type="component" value="Unassembled WGS sequence"/>
</dbReference>
<name>A0A166AXI9_9AGAM</name>
<feature type="domain" description="Complex 1 LYR protein" evidence="7">
    <location>
        <begin position="13"/>
        <end position="70"/>
    </location>
</feature>
<evidence type="ECO:0000256" key="2">
    <source>
        <dbReference type="ARBA" id="ARBA00009508"/>
    </source>
</evidence>
<accession>A0A166AXI9</accession>
<dbReference type="CDD" id="cd20262">
    <property type="entry name" value="Complex1_LYR_LYRM2"/>
    <property type="match status" value="1"/>
</dbReference>
<evidence type="ECO:0000256" key="3">
    <source>
        <dbReference type="ARBA" id="ARBA00022946"/>
    </source>
</evidence>
<dbReference type="InterPro" id="IPR008011">
    <property type="entry name" value="Complex1_LYR_dom"/>
</dbReference>
<dbReference type="InterPro" id="IPR045293">
    <property type="entry name" value="Complex1_LYR_LYRM2"/>
</dbReference>
<evidence type="ECO:0000256" key="4">
    <source>
        <dbReference type="ARBA" id="ARBA00023128"/>
    </source>
</evidence>
<evidence type="ECO:0000313" key="8">
    <source>
        <dbReference type="EMBL" id="KZP12058.1"/>
    </source>
</evidence>
<evidence type="ECO:0000259" key="7">
    <source>
        <dbReference type="Pfam" id="PF05347"/>
    </source>
</evidence>
<dbReference type="STRING" id="436010.A0A166AXI9"/>
<dbReference type="OrthoDB" id="74240at2759"/>
<comment type="subcellular location">
    <subcellularLocation>
        <location evidence="1">Mitochondrion</location>
    </subcellularLocation>
</comment>
<dbReference type="GO" id="GO:0005739">
    <property type="term" value="C:mitochondrion"/>
    <property type="evidence" value="ECO:0007669"/>
    <property type="project" value="UniProtKB-SubCell"/>
</dbReference>
<protein>
    <recommendedName>
        <fullName evidence="5">LYR motif-containing protein 2</fullName>
    </recommendedName>
</protein>
<dbReference type="EMBL" id="KV417653">
    <property type="protein sequence ID" value="KZP12058.1"/>
    <property type="molecule type" value="Genomic_DNA"/>
</dbReference>
<keyword evidence="3" id="KW-0809">Transit peptide</keyword>
<keyword evidence="4" id="KW-0496">Mitochondrion</keyword>
<evidence type="ECO:0000256" key="6">
    <source>
        <dbReference type="ARBA" id="ARBA00044735"/>
    </source>
</evidence>
<dbReference type="PANTHER" id="PTHR13675:SF0">
    <property type="entry name" value="LYR MOTIF-CONTAINING PROTEIN 2"/>
    <property type="match status" value="1"/>
</dbReference>
<evidence type="ECO:0000256" key="5">
    <source>
        <dbReference type="ARBA" id="ARBA00026235"/>
    </source>
</evidence>
<reference evidence="8 9" key="1">
    <citation type="journal article" date="2016" name="Mol. Biol. Evol.">
        <title>Comparative Genomics of Early-Diverging Mushroom-Forming Fungi Provides Insights into the Origins of Lignocellulose Decay Capabilities.</title>
        <authorList>
            <person name="Nagy L.G."/>
            <person name="Riley R."/>
            <person name="Tritt A."/>
            <person name="Adam C."/>
            <person name="Daum C."/>
            <person name="Floudas D."/>
            <person name="Sun H."/>
            <person name="Yadav J.S."/>
            <person name="Pangilinan J."/>
            <person name="Larsson K.H."/>
            <person name="Matsuura K."/>
            <person name="Barry K."/>
            <person name="Labutti K."/>
            <person name="Kuo R."/>
            <person name="Ohm R.A."/>
            <person name="Bhattacharya S.S."/>
            <person name="Shirouzu T."/>
            <person name="Yoshinaga Y."/>
            <person name="Martin F.M."/>
            <person name="Grigoriev I.V."/>
            <person name="Hibbett D.S."/>
        </authorList>
    </citation>
    <scope>NUCLEOTIDE SEQUENCE [LARGE SCALE GENOMIC DNA]</scope>
    <source>
        <strain evidence="8 9">CBS 109695</strain>
    </source>
</reference>
<organism evidence="8 9">
    <name type="scientific">Athelia psychrophila</name>
    <dbReference type="NCBI Taxonomy" id="1759441"/>
    <lineage>
        <taxon>Eukaryota</taxon>
        <taxon>Fungi</taxon>
        <taxon>Dikarya</taxon>
        <taxon>Basidiomycota</taxon>
        <taxon>Agaricomycotina</taxon>
        <taxon>Agaricomycetes</taxon>
        <taxon>Agaricomycetidae</taxon>
        <taxon>Atheliales</taxon>
        <taxon>Atheliaceae</taxon>
        <taxon>Athelia</taxon>
    </lineage>
</organism>
<dbReference type="Pfam" id="PF05347">
    <property type="entry name" value="Complex1_LYR"/>
    <property type="match status" value="1"/>
</dbReference>
<evidence type="ECO:0000313" key="9">
    <source>
        <dbReference type="Proteomes" id="UP000076532"/>
    </source>
</evidence>
<dbReference type="AlphaFoldDB" id="A0A166AXI9"/>
<sequence>MQHLTLKHFILKQRVLNLYRHAIRVSRSIQDTQARKETLSFIRAEFDRNRHLNDVSVIEDKISVGRRELRRYLPY</sequence>
<keyword evidence="9" id="KW-1185">Reference proteome</keyword>
<proteinExistence type="inferred from homology"/>
<evidence type="ECO:0000256" key="1">
    <source>
        <dbReference type="ARBA" id="ARBA00004173"/>
    </source>
</evidence>
<dbReference type="PANTHER" id="PTHR13675">
    <property type="entry name" value="LYR MOTIF-CONTAINING PROTEIN 2"/>
    <property type="match status" value="1"/>
</dbReference>
<gene>
    <name evidence="8" type="ORF">FIBSPDRAFT_755598</name>
</gene>
<comment type="similarity">
    <text evidence="2">Belongs to the complex I LYR family.</text>
</comment>
<comment type="function">
    <text evidence="6">Involved in efficient integration of the N-module into mitochondrial respiratory chain complex I.</text>
</comment>